<feature type="domain" description="C2H2-type" evidence="2">
    <location>
        <begin position="57"/>
        <end position="85"/>
    </location>
</feature>
<comment type="caution">
    <text evidence="3">The sequence shown here is derived from an EMBL/GenBank/DDBJ whole genome shotgun (WGS) entry which is preliminary data.</text>
</comment>
<accession>A0ABR1DW77</accession>
<dbReference type="InterPro" id="IPR013087">
    <property type="entry name" value="Znf_C2H2_type"/>
</dbReference>
<gene>
    <name evidence="3" type="primary">Necator_chrV.g18055</name>
    <name evidence="3" type="ORF">RB195_013265</name>
</gene>
<dbReference type="EMBL" id="JAVFWL010000005">
    <property type="protein sequence ID" value="KAK6754156.1"/>
    <property type="molecule type" value="Genomic_DNA"/>
</dbReference>
<evidence type="ECO:0000256" key="1">
    <source>
        <dbReference type="PROSITE-ProRule" id="PRU00042"/>
    </source>
</evidence>
<proteinExistence type="predicted"/>
<keyword evidence="4" id="KW-1185">Reference proteome</keyword>
<evidence type="ECO:0000259" key="2">
    <source>
        <dbReference type="PROSITE" id="PS50157"/>
    </source>
</evidence>
<dbReference type="Gene3D" id="3.30.160.60">
    <property type="entry name" value="Classic Zinc Finger"/>
    <property type="match status" value="1"/>
</dbReference>
<dbReference type="Proteomes" id="UP001303046">
    <property type="component" value="Unassembled WGS sequence"/>
</dbReference>
<dbReference type="PROSITE" id="PS00028">
    <property type="entry name" value="ZINC_FINGER_C2H2_1"/>
    <property type="match status" value="2"/>
</dbReference>
<sequence>MDMTLNIAMNECQVCGMAKNRMERHLVDVHGYSQSQISEFKAQKKSRRIAVSGKPIYNCEFCDVRFNSAGGLSCHRGTKHADEYSPRVITCPICRETVKNHRQLAEHAHQQHTNDADDFVVETINF</sequence>
<evidence type="ECO:0000313" key="4">
    <source>
        <dbReference type="Proteomes" id="UP001303046"/>
    </source>
</evidence>
<dbReference type="SMART" id="SM00355">
    <property type="entry name" value="ZnF_C2H2"/>
    <property type="match status" value="3"/>
</dbReference>
<reference evidence="3 4" key="1">
    <citation type="submission" date="2023-08" db="EMBL/GenBank/DDBJ databases">
        <title>A Necator americanus chromosomal reference genome.</title>
        <authorList>
            <person name="Ilik V."/>
            <person name="Petrzelkova K.J."/>
            <person name="Pardy F."/>
            <person name="Fuh T."/>
            <person name="Niatou-Singa F.S."/>
            <person name="Gouil Q."/>
            <person name="Baker L."/>
            <person name="Ritchie M.E."/>
            <person name="Jex A.R."/>
            <person name="Gazzola D."/>
            <person name="Li H."/>
            <person name="Toshio Fujiwara R."/>
            <person name="Zhan B."/>
            <person name="Aroian R.V."/>
            <person name="Pafco B."/>
            <person name="Schwarz E.M."/>
        </authorList>
    </citation>
    <scope>NUCLEOTIDE SEQUENCE [LARGE SCALE GENOMIC DNA]</scope>
    <source>
        <strain evidence="3 4">Aroian</strain>
        <tissue evidence="3">Whole animal</tissue>
    </source>
</reference>
<evidence type="ECO:0000313" key="3">
    <source>
        <dbReference type="EMBL" id="KAK6754156.1"/>
    </source>
</evidence>
<keyword evidence="1" id="KW-0479">Metal-binding</keyword>
<protein>
    <recommendedName>
        <fullName evidence="2">C2H2-type domain-containing protein</fullName>
    </recommendedName>
</protein>
<organism evidence="3 4">
    <name type="scientific">Necator americanus</name>
    <name type="common">Human hookworm</name>
    <dbReference type="NCBI Taxonomy" id="51031"/>
    <lineage>
        <taxon>Eukaryota</taxon>
        <taxon>Metazoa</taxon>
        <taxon>Ecdysozoa</taxon>
        <taxon>Nematoda</taxon>
        <taxon>Chromadorea</taxon>
        <taxon>Rhabditida</taxon>
        <taxon>Rhabditina</taxon>
        <taxon>Rhabditomorpha</taxon>
        <taxon>Strongyloidea</taxon>
        <taxon>Ancylostomatidae</taxon>
        <taxon>Bunostominae</taxon>
        <taxon>Necator</taxon>
    </lineage>
</organism>
<keyword evidence="1" id="KW-0863">Zinc-finger</keyword>
<name>A0ABR1DW77_NECAM</name>
<dbReference type="PROSITE" id="PS50157">
    <property type="entry name" value="ZINC_FINGER_C2H2_2"/>
    <property type="match status" value="1"/>
</dbReference>
<keyword evidence="1" id="KW-0862">Zinc</keyword>